<accession>A0A347WCT1</accession>
<keyword evidence="3" id="KW-1185">Reference proteome</keyword>
<keyword evidence="1" id="KW-0472">Membrane</keyword>
<gene>
    <name evidence="2" type="ORF">CD178_01913</name>
</gene>
<dbReference type="Proteomes" id="UP000264120">
    <property type="component" value="Chromosome"/>
</dbReference>
<evidence type="ECO:0000313" key="2">
    <source>
        <dbReference type="EMBL" id="AXY22674.1"/>
    </source>
</evidence>
<feature type="transmembrane region" description="Helical" evidence="1">
    <location>
        <begin position="17"/>
        <end position="36"/>
    </location>
</feature>
<protein>
    <submittedName>
        <fullName evidence="2">Uncharacterized protein</fullName>
    </submittedName>
</protein>
<sequence length="199" mass="19714">MCPYGGGTAFRRTGDGLNVLVLLLGMLVILSVSGGAGGGGALLWHAALTAACICFSCWVRGQGGMVVPLALVAAGLVGVLAIQMRQAPAVPDGRAGMRLAGGLVCVAVLAQVIVSEGAADVMVRLMGLVGLSAIVCGVWAACVTRGVVALCAGLACAVDGMMLLGAQADSIPVIIEALVVAAGLNWVMADLFRDGGGQP</sequence>
<feature type="transmembrane region" description="Helical" evidence="1">
    <location>
        <begin position="96"/>
        <end position="114"/>
    </location>
</feature>
<proteinExistence type="predicted"/>
<keyword evidence="1" id="KW-0812">Transmembrane</keyword>
<feature type="transmembrane region" description="Helical" evidence="1">
    <location>
        <begin position="66"/>
        <end position="84"/>
    </location>
</feature>
<dbReference type="KEGG" id="ksc:CD178_01913"/>
<dbReference type="EMBL" id="CP023036">
    <property type="protein sequence ID" value="AXY22674.1"/>
    <property type="molecule type" value="Genomic_DNA"/>
</dbReference>
<dbReference type="AlphaFoldDB" id="A0A347WCT1"/>
<feature type="transmembrane region" description="Helical" evidence="1">
    <location>
        <begin position="171"/>
        <end position="189"/>
    </location>
</feature>
<evidence type="ECO:0000313" key="3">
    <source>
        <dbReference type="Proteomes" id="UP000264120"/>
    </source>
</evidence>
<keyword evidence="1" id="KW-1133">Transmembrane helix</keyword>
<name>A0A347WCT1_9PROT</name>
<reference evidence="2 3" key="1">
    <citation type="submission" date="2017-08" db="EMBL/GenBank/DDBJ databases">
        <title>Complete genome sequence of Gluconacetobacter saccharivorans CV1 isolated from Fermented Vinegar.</title>
        <authorList>
            <person name="Kim S.-Y."/>
        </authorList>
    </citation>
    <scope>NUCLEOTIDE SEQUENCE [LARGE SCALE GENOMIC DNA]</scope>
    <source>
        <strain evidence="2 3">CV1</strain>
    </source>
</reference>
<organism evidence="2 3">
    <name type="scientific">Komagataeibacter saccharivorans</name>
    <dbReference type="NCBI Taxonomy" id="265959"/>
    <lineage>
        <taxon>Bacteria</taxon>
        <taxon>Pseudomonadati</taxon>
        <taxon>Pseudomonadota</taxon>
        <taxon>Alphaproteobacteria</taxon>
        <taxon>Acetobacterales</taxon>
        <taxon>Acetobacteraceae</taxon>
        <taxon>Komagataeibacter</taxon>
    </lineage>
</organism>
<feature type="transmembrane region" description="Helical" evidence="1">
    <location>
        <begin position="121"/>
        <end position="141"/>
    </location>
</feature>
<evidence type="ECO:0000256" key="1">
    <source>
        <dbReference type="SAM" id="Phobius"/>
    </source>
</evidence>